<accession>A0A077L6W4</accession>
<keyword evidence="10" id="KW-1185">Reference proteome</keyword>
<evidence type="ECO:0000256" key="5">
    <source>
        <dbReference type="ARBA" id="ARBA00023136"/>
    </source>
</evidence>
<dbReference type="EMBL" id="AP014631">
    <property type="protein sequence ID" value="BAP39536.1"/>
    <property type="molecule type" value="Genomic_DNA"/>
</dbReference>
<sequence>MKKNIKLLLSISSISSLFLPLVAISCSNQKTKLEAKIKESEIQLSNIEFANDFQEEFKNEIINAKKILSKEQVTNEELKNAEINLVNNLKKILDKNKQVIEEYFNNQELISRKINELKEYAHEKLSNNRELKAKLVKQYEEIQEEFNNLKSVNWTLEKTEEFKKKIDKVLNDIKKETMNKN</sequence>
<dbReference type="AlphaFoldDB" id="A0A077L6W4"/>
<protein>
    <recommendedName>
        <fullName evidence="11">Lipoprotein</fullName>
    </recommendedName>
</protein>
<organism evidence="9 10">
    <name type="scientific">Metamycoplasma canadense</name>
    <dbReference type="NCBI Taxonomy" id="29554"/>
    <lineage>
        <taxon>Bacteria</taxon>
        <taxon>Bacillati</taxon>
        <taxon>Mycoplasmatota</taxon>
        <taxon>Mycoplasmoidales</taxon>
        <taxon>Metamycoplasmataceae</taxon>
        <taxon>Metamycoplasma</taxon>
    </lineage>
</organism>
<evidence type="ECO:0000256" key="2">
    <source>
        <dbReference type="ARBA" id="ARBA00022475"/>
    </source>
</evidence>
<dbReference type="RefSeq" id="WP_045433667.1">
    <property type="nucleotide sequence ID" value="NZ_AP014631.1"/>
</dbReference>
<evidence type="ECO:0008006" key="11">
    <source>
        <dbReference type="Google" id="ProtNLM"/>
    </source>
</evidence>
<evidence type="ECO:0000313" key="9">
    <source>
        <dbReference type="EMBL" id="BAP39536.1"/>
    </source>
</evidence>
<keyword evidence="3" id="KW-0732">Signal</keyword>
<dbReference type="GO" id="GO:0005886">
    <property type="term" value="C:plasma membrane"/>
    <property type="evidence" value="ECO:0007669"/>
    <property type="project" value="UniProtKB-SubCell"/>
</dbReference>
<proteinExistence type="predicted"/>
<dbReference type="KEGG" id="mcan:MCAN360_0353"/>
<evidence type="ECO:0000256" key="8">
    <source>
        <dbReference type="SAM" id="Coils"/>
    </source>
</evidence>
<evidence type="ECO:0000313" key="10">
    <source>
        <dbReference type="Proteomes" id="UP000031641"/>
    </source>
</evidence>
<evidence type="ECO:0000256" key="7">
    <source>
        <dbReference type="ARBA" id="ARBA00023288"/>
    </source>
</evidence>
<keyword evidence="5" id="KW-0472">Membrane</keyword>
<keyword evidence="2" id="KW-1003">Cell membrane</keyword>
<name>A0A077L6W4_9BACT</name>
<comment type="subcellular location">
    <subcellularLocation>
        <location evidence="1">Cell membrane</location>
        <topology evidence="1">Lipid-anchor</topology>
    </subcellularLocation>
</comment>
<dbReference type="STRING" id="29554.MCAN360_0353"/>
<dbReference type="InterPro" id="IPR049890">
    <property type="entry name" value="VlpA-F-like_signal"/>
</dbReference>
<keyword evidence="8" id="KW-0175">Coiled coil</keyword>
<evidence type="ECO:0000256" key="6">
    <source>
        <dbReference type="ARBA" id="ARBA00023139"/>
    </source>
</evidence>
<evidence type="ECO:0000256" key="1">
    <source>
        <dbReference type="ARBA" id="ARBA00004193"/>
    </source>
</evidence>
<dbReference type="PROSITE" id="PS51257">
    <property type="entry name" value="PROKAR_LIPOPROTEIN"/>
    <property type="match status" value="1"/>
</dbReference>
<gene>
    <name evidence="9" type="ORF">MCAN360_0353</name>
</gene>
<reference evidence="10" key="1">
    <citation type="journal article" date="2014" name="Genome Announc.">
        <title>Complete Genome Sequence of Mycoplasma canadense Strain HAZ 360_1 from Bovine Mastitic Milk in Japan.</title>
        <authorList>
            <person name="Hata E."/>
        </authorList>
    </citation>
    <scope>NUCLEOTIDE SEQUENCE [LARGE SCALE GENOMIC DNA]</scope>
    <source>
        <strain evidence="10">HAZ360_1</strain>
    </source>
</reference>
<dbReference type="NCBIfam" id="NF033817">
    <property type="entry name" value="Mplas_variab_LP"/>
    <property type="match status" value="1"/>
</dbReference>
<evidence type="ECO:0000256" key="3">
    <source>
        <dbReference type="ARBA" id="ARBA00022729"/>
    </source>
</evidence>
<dbReference type="Proteomes" id="UP000031641">
    <property type="component" value="Chromosome"/>
</dbReference>
<dbReference type="OrthoDB" id="401172at2"/>
<keyword evidence="4" id="KW-0677">Repeat</keyword>
<keyword evidence="6" id="KW-0564">Palmitate</keyword>
<feature type="coiled-coil region" evidence="8">
    <location>
        <begin position="75"/>
        <end position="152"/>
    </location>
</feature>
<keyword evidence="7" id="KW-0449">Lipoprotein</keyword>
<evidence type="ECO:0000256" key="4">
    <source>
        <dbReference type="ARBA" id="ARBA00022737"/>
    </source>
</evidence>
<dbReference type="HOGENOM" id="CLU_1487463_0_0_14"/>